<sequence length="193" mass="20314">MLTGCNSFGSDSGSDPGADTQAQQPADPATEQTFPPVRGTELPIDATADPVPAGQPAGTTSCPYIDSTWLENTTGQRFTGVGLDERFDPPACVFWSYEDVPQATVLVRHMTTNKDAVAVVDFHAPIDSTLKALQPEGWSGGRRGGNTDDGTPGASGAIYAVWKGPTAVVVHTAQDQSVKAQQIAEETIRNLNL</sequence>
<keyword evidence="4" id="KW-1185">Reference proteome</keyword>
<feature type="compositionally biased region" description="Polar residues" evidence="1">
    <location>
        <begin position="1"/>
        <end position="13"/>
    </location>
</feature>
<name>A0A418Q5Y5_9CORY</name>
<dbReference type="InterPro" id="IPR016123">
    <property type="entry name" value="Mog1/PsbP_a/b/a-sand"/>
</dbReference>
<feature type="region of interest" description="Disordered" evidence="1">
    <location>
        <begin position="1"/>
        <end position="57"/>
    </location>
</feature>
<dbReference type="OrthoDB" id="4774058at2"/>
<reference evidence="3 4" key="1">
    <citation type="submission" date="2018-09" db="EMBL/GenBank/DDBJ databases">
        <title>Optimization and identification of Corynebacterium falsenii FN1-14 from fish paste.</title>
        <authorList>
            <person name="Daroonpunt R."/>
            <person name="Tanasupawat S."/>
        </authorList>
    </citation>
    <scope>NUCLEOTIDE SEQUENCE [LARGE SCALE GENOMIC DNA]</scope>
    <source>
        <strain evidence="3 4">FN1-14</strain>
    </source>
</reference>
<accession>A0A418Q5Y5</accession>
<dbReference type="AlphaFoldDB" id="A0A418Q5Y5"/>
<dbReference type="Proteomes" id="UP000285278">
    <property type="component" value="Unassembled WGS sequence"/>
</dbReference>
<evidence type="ECO:0000256" key="1">
    <source>
        <dbReference type="SAM" id="MobiDB-lite"/>
    </source>
</evidence>
<feature type="compositionally biased region" description="Low complexity" evidence="1">
    <location>
        <begin position="15"/>
        <end position="33"/>
    </location>
</feature>
<dbReference type="STRING" id="1451189.CFAL_00700"/>
<gene>
    <name evidence="3" type="ORF">D3M95_08595</name>
</gene>
<organism evidence="3 4">
    <name type="scientific">Corynebacterium falsenii</name>
    <dbReference type="NCBI Taxonomy" id="108486"/>
    <lineage>
        <taxon>Bacteria</taxon>
        <taxon>Bacillati</taxon>
        <taxon>Actinomycetota</taxon>
        <taxon>Actinomycetes</taxon>
        <taxon>Mycobacteriales</taxon>
        <taxon>Corynebacteriaceae</taxon>
        <taxon>Corynebacterium</taxon>
    </lineage>
</organism>
<dbReference type="Pfam" id="PF09449">
    <property type="entry name" value="DUF2020"/>
    <property type="match status" value="1"/>
</dbReference>
<dbReference type="EMBL" id="QXJK01000009">
    <property type="protein sequence ID" value="RIX34163.1"/>
    <property type="molecule type" value="Genomic_DNA"/>
</dbReference>
<protein>
    <submittedName>
        <fullName evidence="3">DUF2020 domain-containing protein</fullName>
    </submittedName>
</protein>
<evidence type="ECO:0000313" key="4">
    <source>
        <dbReference type="Proteomes" id="UP000285278"/>
    </source>
</evidence>
<dbReference type="SUPFAM" id="SSF55724">
    <property type="entry name" value="Mog1p/PsbP-like"/>
    <property type="match status" value="1"/>
</dbReference>
<evidence type="ECO:0000313" key="3">
    <source>
        <dbReference type="EMBL" id="RIX34163.1"/>
    </source>
</evidence>
<feature type="domain" description="DUF2020" evidence="2">
    <location>
        <begin position="42"/>
        <end position="193"/>
    </location>
</feature>
<dbReference type="Gene3D" id="3.40.1000.10">
    <property type="entry name" value="Mog1/PsbP, alpha/beta/alpha sandwich"/>
    <property type="match status" value="1"/>
</dbReference>
<comment type="caution">
    <text evidence="3">The sequence shown here is derived from an EMBL/GenBank/DDBJ whole genome shotgun (WGS) entry which is preliminary data.</text>
</comment>
<evidence type="ECO:0000259" key="2">
    <source>
        <dbReference type="Pfam" id="PF09449"/>
    </source>
</evidence>
<dbReference type="InterPro" id="IPR018567">
    <property type="entry name" value="DUF2020"/>
</dbReference>
<proteinExistence type="predicted"/>